<feature type="domain" description="Aminotransferase class I/classII large" evidence="7">
    <location>
        <begin position="29"/>
        <end position="363"/>
    </location>
</feature>
<dbReference type="InterPro" id="IPR004839">
    <property type="entry name" value="Aminotransferase_I/II_large"/>
</dbReference>
<evidence type="ECO:0000313" key="9">
    <source>
        <dbReference type="Proteomes" id="UP000188273"/>
    </source>
</evidence>
<keyword evidence="3 6" id="KW-0032">Aminotransferase</keyword>
<name>A0A1Q2HLW3_9BACT</name>
<dbReference type="EMBL" id="CP019633">
    <property type="protein sequence ID" value="AQQ08477.1"/>
    <property type="molecule type" value="Genomic_DNA"/>
</dbReference>
<organism evidence="8 9">
    <name type="scientific">Sedimentisphaera cyanobacteriorum</name>
    <dbReference type="NCBI Taxonomy" id="1940790"/>
    <lineage>
        <taxon>Bacteria</taxon>
        <taxon>Pseudomonadati</taxon>
        <taxon>Planctomycetota</taxon>
        <taxon>Phycisphaerae</taxon>
        <taxon>Sedimentisphaerales</taxon>
        <taxon>Sedimentisphaeraceae</taxon>
        <taxon>Sedimentisphaera</taxon>
    </lineage>
</organism>
<dbReference type="EC" id="2.6.1.-" evidence="6"/>
<evidence type="ECO:0000256" key="6">
    <source>
        <dbReference type="RuleBase" id="RU000481"/>
    </source>
</evidence>
<evidence type="ECO:0000259" key="7">
    <source>
        <dbReference type="Pfam" id="PF00155"/>
    </source>
</evidence>
<dbReference type="InterPro" id="IPR015424">
    <property type="entry name" value="PyrdxlP-dep_Trfase"/>
</dbReference>
<dbReference type="GO" id="GO:0008483">
    <property type="term" value="F:transaminase activity"/>
    <property type="evidence" value="ECO:0007669"/>
    <property type="project" value="UniProtKB-KW"/>
</dbReference>
<evidence type="ECO:0000256" key="4">
    <source>
        <dbReference type="ARBA" id="ARBA00022679"/>
    </source>
</evidence>
<evidence type="ECO:0000256" key="2">
    <source>
        <dbReference type="ARBA" id="ARBA00007441"/>
    </source>
</evidence>
<dbReference type="GO" id="GO:0006520">
    <property type="term" value="P:amino acid metabolic process"/>
    <property type="evidence" value="ECO:0007669"/>
    <property type="project" value="InterPro"/>
</dbReference>
<gene>
    <name evidence="8" type="primary">aspC</name>
    <name evidence="8" type="ORF">L21SP3_00258</name>
</gene>
<evidence type="ECO:0000256" key="5">
    <source>
        <dbReference type="ARBA" id="ARBA00022898"/>
    </source>
</evidence>
<comment type="cofactor">
    <cofactor evidence="1 6">
        <name>pyridoxal 5'-phosphate</name>
        <dbReference type="ChEBI" id="CHEBI:597326"/>
    </cofactor>
</comment>
<keyword evidence="4 6" id="KW-0808">Transferase</keyword>
<dbReference type="KEGG" id="pbu:L21SP3_00258"/>
<sequence>MNNFLSQRSSLIDASGIRKVFDLAAKLENPINFSIGLPDFDVPQPIKKAAADAIDQGKNRYSLTAGIPELREKISTEVCSKYGWDKADTLVASGVSGALLLTFLATIDPGDEVIVPDPYFVIYKHIINVLGGSCIYLDTYPDFQIDPEKLEEKITDRTKIIILNSPSNPTGAVYSEECVKAVSEIANRRDILIMSDEIYDKFSYSGRCPSAADYSENTILMNGFSKSYAMTGWRMAYVSVQDKLKGLLNEMTKFQQYTFVCAPTPFQYAALEAMDFEISDKVASYARKRDMLYEGLKGKFEIAKPEGAFYMFPKAPGMSGSEFVEKAIENNVLIIPGSVFSEKDTHFRISYATSDEKIKQGIDILNSIV</sequence>
<dbReference type="PANTHER" id="PTHR46383">
    <property type="entry name" value="ASPARTATE AMINOTRANSFERASE"/>
    <property type="match status" value="1"/>
</dbReference>
<dbReference type="Gene3D" id="3.90.1150.10">
    <property type="entry name" value="Aspartate Aminotransferase, domain 1"/>
    <property type="match status" value="1"/>
</dbReference>
<dbReference type="SUPFAM" id="SSF53383">
    <property type="entry name" value="PLP-dependent transferases"/>
    <property type="match status" value="1"/>
</dbReference>
<dbReference type="AlphaFoldDB" id="A0A1Q2HLW3"/>
<dbReference type="InterPro" id="IPR050596">
    <property type="entry name" value="AspAT/PAT-like"/>
</dbReference>
<proteinExistence type="inferred from homology"/>
<dbReference type="CDD" id="cd00609">
    <property type="entry name" value="AAT_like"/>
    <property type="match status" value="1"/>
</dbReference>
<keyword evidence="9" id="KW-1185">Reference proteome</keyword>
<dbReference type="PROSITE" id="PS00105">
    <property type="entry name" value="AA_TRANSFER_CLASS_1"/>
    <property type="match status" value="1"/>
</dbReference>
<dbReference type="GO" id="GO:0030170">
    <property type="term" value="F:pyridoxal phosphate binding"/>
    <property type="evidence" value="ECO:0007669"/>
    <property type="project" value="InterPro"/>
</dbReference>
<dbReference type="Pfam" id="PF00155">
    <property type="entry name" value="Aminotran_1_2"/>
    <property type="match status" value="1"/>
</dbReference>
<evidence type="ECO:0000256" key="1">
    <source>
        <dbReference type="ARBA" id="ARBA00001933"/>
    </source>
</evidence>
<dbReference type="Proteomes" id="UP000188273">
    <property type="component" value="Chromosome"/>
</dbReference>
<protein>
    <recommendedName>
        <fullName evidence="6">Aminotransferase</fullName>
        <ecNumber evidence="6">2.6.1.-</ecNumber>
    </recommendedName>
</protein>
<evidence type="ECO:0000256" key="3">
    <source>
        <dbReference type="ARBA" id="ARBA00022576"/>
    </source>
</evidence>
<dbReference type="STRING" id="1940790.L21SP3_00258"/>
<accession>A0A1Q2HLW3</accession>
<dbReference type="InterPro" id="IPR015422">
    <property type="entry name" value="PyrdxlP-dep_Trfase_small"/>
</dbReference>
<evidence type="ECO:0000313" key="8">
    <source>
        <dbReference type="EMBL" id="AQQ08477.1"/>
    </source>
</evidence>
<reference evidence="9" key="1">
    <citation type="submission" date="2017-02" db="EMBL/GenBank/DDBJ databases">
        <title>Comparative genomics and description of representatives of a novel lineage of planctomycetes thriving in anoxic sediments.</title>
        <authorList>
            <person name="Spring S."/>
            <person name="Bunk B."/>
            <person name="Sproer C."/>
            <person name="Klenk H.-P."/>
        </authorList>
    </citation>
    <scope>NUCLEOTIDE SEQUENCE [LARGE SCALE GENOMIC DNA]</scope>
    <source>
        <strain evidence="9">L21-RPul-D3</strain>
    </source>
</reference>
<comment type="similarity">
    <text evidence="2 6">Belongs to the class-I pyridoxal-phosphate-dependent aminotransferase family.</text>
</comment>
<dbReference type="PANTHER" id="PTHR46383:SF3">
    <property type="entry name" value="ASPARTATE AMINOTRANSFERASE-RELATED"/>
    <property type="match status" value="1"/>
</dbReference>
<dbReference type="InterPro" id="IPR004838">
    <property type="entry name" value="NHTrfase_class1_PyrdxlP-BS"/>
</dbReference>
<dbReference type="OrthoDB" id="231967at2"/>
<dbReference type="RefSeq" id="WP_077538797.1">
    <property type="nucleotide sequence ID" value="NZ_CP019633.1"/>
</dbReference>
<keyword evidence="5" id="KW-0663">Pyridoxal phosphate</keyword>
<dbReference type="Gene3D" id="3.40.640.10">
    <property type="entry name" value="Type I PLP-dependent aspartate aminotransferase-like (Major domain)"/>
    <property type="match status" value="1"/>
</dbReference>
<dbReference type="InterPro" id="IPR015421">
    <property type="entry name" value="PyrdxlP-dep_Trfase_major"/>
</dbReference>